<keyword evidence="4" id="KW-0862">Zinc</keyword>
<gene>
    <name evidence="9" type="ORF">GCM10011332_16900</name>
</gene>
<dbReference type="Pfam" id="PF05193">
    <property type="entry name" value="Peptidase_M16_C"/>
    <property type="match status" value="1"/>
</dbReference>
<feature type="domain" description="Peptidase M16 C-terminal" evidence="8">
    <location>
        <begin position="188"/>
        <end position="373"/>
    </location>
</feature>
<dbReference type="InterPro" id="IPR007863">
    <property type="entry name" value="Peptidase_M16_C"/>
</dbReference>
<comment type="similarity">
    <text evidence="1">Belongs to the peptidase M16 family.</text>
</comment>
<keyword evidence="3" id="KW-0378">Hydrolase</keyword>
<name>A0A917BYD8_9PROT</name>
<keyword evidence="5" id="KW-0482">Metalloprotease</keyword>
<dbReference type="GO" id="GO:0046872">
    <property type="term" value="F:metal ion binding"/>
    <property type="evidence" value="ECO:0007669"/>
    <property type="project" value="InterPro"/>
</dbReference>
<evidence type="ECO:0000313" key="10">
    <source>
        <dbReference type="Proteomes" id="UP000632498"/>
    </source>
</evidence>
<dbReference type="Proteomes" id="UP000632498">
    <property type="component" value="Unassembled WGS sequence"/>
</dbReference>
<evidence type="ECO:0000256" key="1">
    <source>
        <dbReference type="ARBA" id="ARBA00007261"/>
    </source>
</evidence>
<evidence type="ECO:0000256" key="4">
    <source>
        <dbReference type="ARBA" id="ARBA00022833"/>
    </source>
</evidence>
<reference evidence="9" key="1">
    <citation type="journal article" date="2014" name="Int. J. Syst. Evol. Microbiol.">
        <title>Complete genome sequence of Corynebacterium casei LMG S-19264T (=DSM 44701T), isolated from a smear-ripened cheese.</title>
        <authorList>
            <consortium name="US DOE Joint Genome Institute (JGI-PGF)"/>
            <person name="Walter F."/>
            <person name="Albersmeier A."/>
            <person name="Kalinowski J."/>
            <person name="Ruckert C."/>
        </authorList>
    </citation>
    <scope>NUCLEOTIDE SEQUENCE</scope>
    <source>
        <strain evidence="9">CGMCC 1.15254</strain>
    </source>
</reference>
<dbReference type="PANTHER" id="PTHR43690:SF17">
    <property type="entry name" value="PROTEIN YHJJ"/>
    <property type="match status" value="1"/>
</dbReference>
<dbReference type="InterPro" id="IPR011765">
    <property type="entry name" value="Pept_M16_N"/>
</dbReference>
<evidence type="ECO:0000313" key="9">
    <source>
        <dbReference type="EMBL" id="GGF63547.1"/>
    </source>
</evidence>
<evidence type="ECO:0000256" key="5">
    <source>
        <dbReference type="ARBA" id="ARBA00023049"/>
    </source>
</evidence>
<organism evidence="9 10">
    <name type="scientific">Terasakiella brassicae</name>
    <dbReference type="NCBI Taxonomy" id="1634917"/>
    <lineage>
        <taxon>Bacteria</taxon>
        <taxon>Pseudomonadati</taxon>
        <taxon>Pseudomonadota</taxon>
        <taxon>Alphaproteobacteria</taxon>
        <taxon>Rhodospirillales</taxon>
        <taxon>Terasakiellaceae</taxon>
        <taxon>Terasakiella</taxon>
    </lineage>
</organism>
<dbReference type="GO" id="GO:0008237">
    <property type="term" value="F:metallopeptidase activity"/>
    <property type="evidence" value="ECO:0007669"/>
    <property type="project" value="UniProtKB-KW"/>
</dbReference>
<accession>A0A917BYD8</accession>
<feature type="domain" description="Peptidase M16 N-terminal" evidence="7">
    <location>
        <begin position="35"/>
        <end position="180"/>
    </location>
</feature>
<comment type="caution">
    <text evidence="9">The sequence shown here is derived from an EMBL/GenBank/DDBJ whole genome shotgun (WGS) entry which is preliminary data.</text>
</comment>
<dbReference type="GO" id="GO:0006508">
    <property type="term" value="P:proteolysis"/>
    <property type="evidence" value="ECO:0007669"/>
    <property type="project" value="UniProtKB-KW"/>
</dbReference>
<evidence type="ECO:0000256" key="3">
    <source>
        <dbReference type="ARBA" id="ARBA00022801"/>
    </source>
</evidence>
<proteinExistence type="inferred from homology"/>
<dbReference type="PANTHER" id="PTHR43690">
    <property type="entry name" value="NARDILYSIN"/>
    <property type="match status" value="1"/>
</dbReference>
<keyword evidence="10" id="KW-1185">Reference proteome</keyword>
<dbReference type="RefSeq" id="WP_229734284.1">
    <property type="nucleotide sequence ID" value="NZ_BMHV01000010.1"/>
</dbReference>
<dbReference type="Gene3D" id="3.30.830.10">
    <property type="entry name" value="Metalloenzyme, LuxS/M16 peptidase-like"/>
    <property type="match status" value="2"/>
</dbReference>
<keyword evidence="2" id="KW-0645">Protease</keyword>
<protein>
    <submittedName>
        <fullName evidence="9">Peptidase M16</fullName>
    </submittedName>
</protein>
<evidence type="ECO:0000256" key="6">
    <source>
        <dbReference type="SAM" id="SignalP"/>
    </source>
</evidence>
<dbReference type="InterPro" id="IPR050626">
    <property type="entry name" value="Peptidase_M16"/>
</dbReference>
<evidence type="ECO:0000259" key="7">
    <source>
        <dbReference type="Pfam" id="PF00675"/>
    </source>
</evidence>
<feature type="signal peptide" evidence="6">
    <location>
        <begin position="1"/>
        <end position="19"/>
    </location>
</feature>
<sequence length="446" mass="50200">MRFLIAALIGLLVSFPLQARVFNPQSFTLENGMQVVLIPNTRVPVVKHMVWYRVGSADEPAGKSGIAHFFEHLMFKGTPSIPAGEFSRIVAKNGGRDNAFTSYDYTAYFQTVAKDRLELVMKMEADRMTHLSLTKEVIEPERLVILEERRQRTDNDPSAQLREQIDTVQYMNHPYRIPVIGWAHEIENLSLKDLRDFYKQWYAPNNAVLVVEGDVTMEELRPLAEKYYGVIPRGPDIIRQRPSEPPAHADRRVIKKDPRVRQASLQRSYLAPSYGDDKTDTKAPYALQILQQIMSGSATSRLYQSLVVDQKLAVSAGMSYSPTRLDVSELTFWASPQQGVSPDKLEKALIKEIDLLIEKGVAQDEVLRAQKSLINDAVFARDNLGTGAQVFGSTLAIGMTIDKTENWPDDIKSISRDDVNRALRSVLANKHTVTGILMAAEKGEKQ</sequence>
<evidence type="ECO:0000256" key="2">
    <source>
        <dbReference type="ARBA" id="ARBA00022670"/>
    </source>
</evidence>
<reference evidence="9" key="2">
    <citation type="submission" date="2020-09" db="EMBL/GenBank/DDBJ databases">
        <authorList>
            <person name="Sun Q."/>
            <person name="Zhou Y."/>
        </authorList>
    </citation>
    <scope>NUCLEOTIDE SEQUENCE</scope>
    <source>
        <strain evidence="9">CGMCC 1.15254</strain>
    </source>
</reference>
<feature type="chain" id="PRO_5038034127" evidence="6">
    <location>
        <begin position="20"/>
        <end position="446"/>
    </location>
</feature>
<keyword evidence="6" id="KW-0732">Signal</keyword>
<dbReference type="InterPro" id="IPR011249">
    <property type="entry name" value="Metalloenz_LuxS/M16"/>
</dbReference>
<dbReference type="Pfam" id="PF00675">
    <property type="entry name" value="Peptidase_M16"/>
    <property type="match status" value="1"/>
</dbReference>
<evidence type="ECO:0000259" key="8">
    <source>
        <dbReference type="Pfam" id="PF05193"/>
    </source>
</evidence>
<dbReference type="SUPFAM" id="SSF63411">
    <property type="entry name" value="LuxS/MPP-like metallohydrolase"/>
    <property type="match status" value="2"/>
</dbReference>
<dbReference type="AlphaFoldDB" id="A0A917BYD8"/>
<dbReference type="EMBL" id="BMHV01000010">
    <property type="protein sequence ID" value="GGF63547.1"/>
    <property type="molecule type" value="Genomic_DNA"/>
</dbReference>